<dbReference type="GeneID" id="130472046"/>
<name>A0ABM3RS45_SPIOL</name>
<dbReference type="Pfam" id="PF17919">
    <property type="entry name" value="RT_RNaseH_2"/>
    <property type="match status" value="1"/>
</dbReference>
<proteinExistence type="predicted"/>
<dbReference type="Gene3D" id="3.30.70.270">
    <property type="match status" value="1"/>
</dbReference>
<dbReference type="InterPro" id="IPR043502">
    <property type="entry name" value="DNA/RNA_pol_sf"/>
</dbReference>
<keyword evidence="3" id="KW-1185">Reference proteome</keyword>
<evidence type="ECO:0000313" key="4">
    <source>
        <dbReference type="RefSeq" id="XP_056698439.1"/>
    </source>
</evidence>
<dbReference type="Proteomes" id="UP000813463">
    <property type="component" value="Chromosome 4"/>
</dbReference>
<evidence type="ECO:0000256" key="1">
    <source>
        <dbReference type="ARBA" id="ARBA00023268"/>
    </source>
</evidence>
<dbReference type="PANTHER" id="PTHR37984">
    <property type="entry name" value="PROTEIN CBG26694"/>
    <property type="match status" value="1"/>
</dbReference>
<reference evidence="4" key="2">
    <citation type="submission" date="2025-08" db="UniProtKB">
        <authorList>
            <consortium name="RefSeq"/>
        </authorList>
    </citation>
    <scope>IDENTIFICATION</scope>
    <source>
        <tissue evidence="4">Leaf</tissue>
    </source>
</reference>
<reference evidence="3" key="1">
    <citation type="journal article" date="2021" name="Nat. Commun.">
        <title>Genomic analyses provide insights into spinach domestication and the genetic basis of agronomic traits.</title>
        <authorList>
            <person name="Cai X."/>
            <person name="Sun X."/>
            <person name="Xu C."/>
            <person name="Sun H."/>
            <person name="Wang X."/>
            <person name="Ge C."/>
            <person name="Zhang Z."/>
            <person name="Wang Q."/>
            <person name="Fei Z."/>
            <person name="Jiao C."/>
            <person name="Wang Q."/>
        </authorList>
    </citation>
    <scope>NUCLEOTIDE SEQUENCE [LARGE SCALE GENOMIC DNA]</scope>
    <source>
        <strain evidence="3">cv. Varoflay</strain>
    </source>
</reference>
<gene>
    <name evidence="4" type="primary">LOC130472046</name>
</gene>
<dbReference type="SUPFAM" id="SSF56672">
    <property type="entry name" value="DNA/RNA polymerases"/>
    <property type="match status" value="1"/>
</dbReference>
<accession>A0ABM3RS45</accession>
<dbReference type="InterPro" id="IPR041577">
    <property type="entry name" value="RT_RNaseH_2"/>
</dbReference>
<evidence type="ECO:0000259" key="2">
    <source>
        <dbReference type="Pfam" id="PF17919"/>
    </source>
</evidence>
<dbReference type="RefSeq" id="XP_056698439.1">
    <property type="nucleotide sequence ID" value="XM_056842461.1"/>
</dbReference>
<keyword evidence="1" id="KW-0511">Multifunctional enzyme</keyword>
<sequence length="214" mass="24177">MALAEMSELKDDILVYSKSEEDNAKHLRPVLSTLRENQLYAKFSKCEFWLEKVALLGNFVSKEGVSVDHAKIKATRLTTAPVLTLPDGSGTYDVYSDASKNGLGCVLMQNEKVIAYSWITRIFTQKDLNMHQRRWLELIKDYDFDILYHEGKANVVGDALSRKSSHSVNVLVVANELCKDMERLNLEIVSGECLEGMINALTIQPSVFDEIKEN</sequence>
<organism evidence="3 4">
    <name type="scientific">Spinacia oleracea</name>
    <name type="common">Spinach</name>
    <dbReference type="NCBI Taxonomy" id="3562"/>
    <lineage>
        <taxon>Eukaryota</taxon>
        <taxon>Viridiplantae</taxon>
        <taxon>Streptophyta</taxon>
        <taxon>Embryophyta</taxon>
        <taxon>Tracheophyta</taxon>
        <taxon>Spermatophyta</taxon>
        <taxon>Magnoliopsida</taxon>
        <taxon>eudicotyledons</taxon>
        <taxon>Gunneridae</taxon>
        <taxon>Pentapetalae</taxon>
        <taxon>Caryophyllales</taxon>
        <taxon>Chenopodiaceae</taxon>
        <taxon>Chenopodioideae</taxon>
        <taxon>Anserineae</taxon>
        <taxon>Spinacia</taxon>
    </lineage>
</organism>
<dbReference type="PANTHER" id="PTHR37984:SF5">
    <property type="entry name" value="PROTEIN NYNRIN-LIKE"/>
    <property type="match status" value="1"/>
</dbReference>
<protein>
    <recommendedName>
        <fullName evidence="2">Reverse transcriptase/retrotransposon-derived protein RNase H-like domain-containing protein</fullName>
    </recommendedName>
</protein>
<dbReference type="InterPro" id="IPR043128">
    <property type="entry name" value="Rev_trsase/Diguanyl_cyclase"/>
</dbReference>
<feature type="domain" description="Reverse transcriptase/retrotransposon-derived protein RNase H-like" evidence="2">
    <location>
        <begin position="75"/>
        <end position="116"/>
    </location>
</feature>
<evidence type="ECO:0000313" key="3">
    <source>
        <dbReference type="Proteomes" id="UP000813463"/>
    </source>
</evidence>
<dbReference type="InterPro" id="IPR050951">
    <property type="entry name" value="Retrovirus_Pol_polyprotein"/>
</dbReference>